<reference evidence="5 6" key="1">
    <citation type="submission" date="2017-10" db="EMBL/GenBank/DDBJ databases">
        <title>Bifidobacterium genomics.</title>
        <authorList>
            <person name="Lugli G.A."/>
            <person name="Milani C."/>
            <person name="Mancabelli L."/>
        </authorList>
    </citation>
    <scope>NUCLEOTIDE SEQUENCE [LARGE SCALE GENOMIC DNA]</scope>
    <source>
        <strain evidence="5 6">1460B</strain>
    </source>
</reference>
<dbReference type="InterPro" id="IPR033248">
    <property type="entry name" value="Transketolase_C"/>
</dbReference>
<protein>
    <submittedName>
        <fullName evidence="5">Transketolase</fullName>
    </submittedName>
</protein>
<dbReference type="InterPro" id="IPR005475">
    <property type="entry name" value="Transketolase-like_Pyr-bd"/>
</dbReference>
<dbReference type="SMART" id="SM00861">
    <property type="entry name" value="Transket_pyr"/>
    <property type="match status" value="1"/>
</dbReference>
<evidence type="ECO:0000259" key="4">
    <source>
        <dbReference type="SMART" id="SM00861"/>
    </source>
</evidence>
<evidence type="ECO:0000313" key="6">
    <source>
        <dbReference type="Proteomes" id="UP000233731"/>
    </source>
</evidence>
<organism evidence="5 6">
    <name type="scientific">Bifidobacterium asteroides</name>
    <dbReference type="NCBI Taxonomy" id="1684"/>
    <lineage>
        <taxon>Bacteria</taxon>
        <taxon>Bacillati</taxon>
        <taxon>Actinomycetota</taxon>
        <taxon>Actinomycetes</taxon>
        <taxon>Bifidobacteriales</taxon>
        <taxon>Bifidobacteriaceae</taxon>
        <taxon>Bifidobacterium</taxon>
    </lineage>
</organism>
<sequence>MIEHTLENEKQEMRQAFCQCLLNLAADEERLVLLDADLMSAMGTKPFQEAYPERTVDCGIQEANMIGTAVGLSLTGKIPFAHTFASFMSRRAMDQIFISGAYSKANVKLIGSDPGITAKTNGGTHMSFEDMGIMRGIPSMTVLEATDITMLKWMIGWMAQNYGMQYMRLVRKQCVKVYREGTSFQIGKAVQVMNQFDAQVTIIASGVCVAESIKAARTLSDEGIAVRILDMFTWKPLDNQAVIDAAKQTGAIVTAENHNVNTGLGAAVSEAVAGSCPVPMEFIGVHDRFGQVGDQDYLAQQYGMTAKDIVEAVRKVVDRKRLYLNR</sequence>
<dbReference type="Pfam" id="PF02780">
    <property type="entry name" value="Transketolase_C"/>
    <property type="match status" value="1"/>
</dbReference>
<dbReference type="InterPro" id="IPR029061">
    <property type="entry name" value="THDP-binding"/>
</dbReference>
<evidence type="ECO:0000256" key="1">
    <source>
        <dbReference type="ARBA" id="ARBA00001964"/>
    </source>
</evidence>
<dbReference type="SUPFAM" id="SSF52518">
    <property type="entry name" value="Thiamin diphosphate-binding fold (THDP-binding)"/>
    <property type="match status" value="1"/>
</dbReference>
<name>A0A2N3R929_9BIFI</name>
<feature type="domain" description="Transketolase-like pyrimidine-binding" evidence="4">
    <location>
        <begin position="11"/>
        <end position="177"/>
    </location>
</feature>
<dbReference type="GO" id="GO:0000287">
    <property type="term" value="F:magnesium ion binding"/>
    <property type="evidence" value="ECO:0007669"/>
    <property type="project" value="UniProtKB-ARBA"/>
</dbReference>
<dbReference type="CDD" id="cd07033">
    <property type="entry name" value="TPP_PYR_DXS_TK_like"/>
    <property type="match status" value="1"/>
</dbReference>
<dbReference type="RefSeq" id="WP_101432932.1">
    <property type="nucleotide sequence ID" value="NZ_PCHJ01000017.1"/>
</dbReference>
<dbReference type="PANTHER" id="PTHR43825:SF1">
    <property type="entry name" value="TRANSKETOLASE-LIKE PYRIMIDINE-BINDING DOMAIN-CONTAINING PROTEIN"/>
    <property type="match status" value="1"/>
</dbReference>
<comment type="similarity">
    <text evidence="2">Belongs to the transketolase family.</text>
</comment>
<dbReference type="Gene3D" id="3.40.50.970">
    <property type="match status" value="1"/>
</dbReference>
<proteinExistence type="inferred from homology"/>
<dbReference type="InterPro" id="IPR009014">
    <property type="entry name" value="Transketo_C/PFOR_II"/>
</dbReference>
<evidence type="ECO:0000313" key="5">
    <source>
        <dbReference type="EMBL" id="PKV08481.1"/>
    </source>
</evidence>
<dbReference type="FunFam" id="3.40.50.970:FF:000129">
    <property type="entry name" value="Transketolase"/>
    <property type="match status" value="1"/>
</dbReference>
<dbReference type="Proteomes" id="UP000233731">
    <property type="component" value="Unassembled WGS sequence"/>
</dbReference>
<gene>
    <name evidence="5" type="ORF">CQR44_1440</name>
</gene>
<dbReference type="SUPFAM" id="SSF52922">
    <property type="entry name" value="TK C-terminal domain-like"/>
    <property type="match status" value="1"/>
</dbReference>
<dbReference type="Gene3D" id="3.40.50.920">
    <property type="match status" value="1"/>
</dbReference>
<evidence type="ECO:0000256" key="3">
    <source>
        <dbReference type="ARBA" id="ARBA00023052"/>
    </source>
</evidence>
<dbReference type="EMBL" id="PCHJ01000017">
    <property type="protein sequence ID" value="PKV08481.1"/>
    <property type="molecule type" value="Genomic_DNA"/>
</dbReference>
<evidence type="ECO:0000256" key="2">
    <source>
        <dbReference type="ARBA" id="ARBA00007131"/>
    </source>
</evidence>
<dbReference type="Pfam" id="PF02779">
    <property type="entry name" value="Transket_pyr"/>
    <property type="match status" value="1"/>
</dbReference>
<comment type="caution">
    <text evidence="5">The sequence shown here is derived from an EMBL/GenBank/DDBJ whole genome shotgun (WGS) entry which is preliminary data.</text>
</comment>
<comment type="cofactor">
    <cofactor evidence="1">
        <name>thiamine diphosphate</name>
        <dbReference type="ChEBI" id="CHEBI:58937"/>
    </cofactor>
</comment>
<accession>A0A2N3R929</accession>
<keyword evidence="3" id="KW-0786">Thiamine pyrophosphate</keyword>
<dbReference type="InterPro" id="IPR051157">
    <property type="entry name" value="PDH/Transketolase"/>
</dbReference>
<dbReference type="PANTHER" id="PTHR43825">
    <property type="entry name" value="PYRUVATE DEHYDROGENASE E1 COMPONENT"/>
    <property type="match status" value="1"/>
</dbReference>
<dbReference type="AlphaFoldDB" id="A0A2N3R929"/>